<proteinExistence type="predicted"/>
<dbReference type="HOGENOM" id="CLU_1397711_0_0_1"/>
<dbReference type="PhylomeDB" id="B4NTV6"/>
<dbReference type="STRING" id="7240.B4NTV6"/>
<evidence type="ECO:0000313" key="2">
    <source>
        <dbReference type="EMBL" id="EDX16403.1"/>
    </source>
</evidence>
<dbReference type="SMR" id="B4NTV6"/>
<dbReference type="EMBL" id="CH983355">
    <property type="protein sequence ID" value="EDX16403.1"/>
    <property type="molecule type" value="Genomic_DNA"/>
</dbReference>
<sequence>MLVLCRLVYPGAARIPADVWTRSLALVEFPGQWPRCEQRQFESDMRVIRDFITAKEEQLLMLTCRTRQSTNTAKLNAESGLPKTGPRWFASRELSSVVRSCPSCPSWTWLTLARSSRTRTALDFACSATEADDQGSHDFASYSADLLLPRRSIYIMSALARYEFTHEILARDQSWFKKRLVERRRRVFVISRNEP</sequence>
<protein>
    <submittedName>
        <fullName evidence="2">GD24723</fullName>
    </submittedName>
</protein>
<dbReference type="OrthoDB" id="28127at2759"/>
<dbReference type="PANTHER" id="PTHR21052">
    <property type="entry name" value="SPERMATOGENESIS ASSOCIATED 11-RELATED"/>
    <property type="match status" value="1"/>
</dbReference>
<keyword evidence="3" id="KW-1185">Reference proteome</keyword>
<dbReference type="PANTHER" id="PTHR21052:SF0">
    <property type="entry name" value="ALPHA-KETOGLUTARATE-DEPENDENT DIOXYGENASE ALKB HOMOLOG 7, MITOCHONDRIAL"/>
    <property type="match status" value="1"/>
</dbReference>
<dbReference type="InterPro" id="IPR032870">
    <property type="entry name" value="ALKBH7-like"/>
</dbReference>
<dbReference type="Gene3D" id="2.60.120.590">
    <property type="entry name" value="Alpha-ketoglutarate-dependent dioxygenase AlkB-like"/>
    <property type="match status" value="1"/>
</dbReference>
<dbReference type="Proteomes" id="UP000000304">
    <property type="component" value="Unassembled WGS sequence"/>
</dbReference>
<evidence type="ECO:0000256" key="1">
    <source>
        <dbReference type="ARBA" id="ARBA00001954"/>
    </source>
</evidence>
<comment type="cofactor">
    <cofactor evidence="1">
        <name>Fe(2+)</name>
        <dbReference type="ChEBI" id="CHEBI:29033"/>
    </cofactor>
</comment>
<dbReference type="AlphaFoldDB" id="B4NTV6"/>
<dbReference type="GO" id="GO:0005759">
    <property type="term" value="C:mitochondrial matrix"/>
    <property type="evidence" value="ECO:0007669"/>
    <property type="project" value="TreeGrafter"/>
</dbReference>
<dbReference type="GO" id="GO:0006974">
    <property type="term" value="P:DNA damage response"/>
    <property type="evidence" value="ECO:0007669"/>
    <property type="project" value="InterPro"/>
</dbReference>
<name>B4NTV6_DROSI</name>
<organism evidence="2 3">
    <name type="scientific">Drosophila simulans</name>
    <name type="common">Fruit fly</name>
    <dbReference type="NCBI Taxonomy" id="7240"/>
    <lineage>
        <taxon>Eukaryota</taxon>
        <taxon>Metazoa</taxon>
        <taxon>Ecdysozoa</taxon>
        <taxon>Arthropoda</taxon>
        <taxon>Hexapoda</taxon>
        <taxon>Insecta</taxon>
        <taxon>Pterygota</taxon>
        <taxon>Neoptera</taxon>
        <taxon>Endopterygota</taxon>
        <taxon>Diptera</taxon>
        <taxon>Brachycera</taxon>
        <taxon>Muscomorpha</taxon>
        <taxon>Ephydroidea</taxon>
        <taxon>Drosophilidae</taxon>
        <taxon>Drosophila</taxon>
        <taxon>Sophophora</taxon>
    </lineage>
</organism>
<gene>
    <name evidence="2" type="primary">Dsim\GD24723</name>
    <name evidence="2" type="ORF">Dsim_GD24723</name>
</gene>
<dbReference type="InterPro" id="IPR037151">
    <property type="entry name" value="AlkB-like_sf"/>
</dbReference>
<reference evidence="2 3" key="1">
    <citation type="journal article" date="2007" name="Nature">
        <title>Evolution of genes and genomes on the Drosophila phylogeny.</title>
        <authorList>
            <consortium name="Drosophila 12 Genomes Consortium"/>
            <person name="Clark A.G."/>
            <person name="Eisen M.B."/>
            <person name="Smith D.R."/>
            <person name="Bergman C.M."/>
            <person name="Oliver B."/>
            <person name="Markow T.A."/>
            <person name="Kaufman T.C."/>
            <person name="Kellis M."/>
            <person name="Gelbart W."/>
            <person name="Iyer V.N."/>
            <person name="Pollard D.A."/>
            <person name="Sackton T.B."/>
            <person name="Larracuente A.M."/>
            <person name="Singh N.D."/>
            <person name="Abad J.P."/>
            <person name="Abt D.N."/>
            <person name="Adryan B."/>
            <person name="Aguade M."/>
            <person name="Akashi H."/>
            <person name="Anderson W.W."/>
            <person name="Aquadro C.F."/>
            <person name="Ardell D.H."/>
            <person name="Arguello R."/>
            <person name="Artieri C.G."/>
            <person name="Barbash D.A."/>
            <person name="Barker D."/>
            <person name="Barsanti P."/>
            <person name="Batterham P."/>
            <person name="Batzoglou S."/>
            <person name="Begun D."/>
            <person name="Bhutkar A."/>
            <person name="Blanco E."/>
            <person name="Bosak S.A."/>
            <person name="Bradley R.K."/>
            <person name="Brand A.D."/>
            <person name="Brent M.R."/>
            <person name="Brooks A.N."/>
            <person name="Brown R.H."/>
            <person name="Butlin R.K."/>
            <person name="Caggese C."/>
            <person name="Calvi B.R."/>
            <person name="Bernardo de Carvalho A."/>
            <person name="Caspi A."/>
            <person name="Castrezana S."/>
            <person name="Celniker S.E."/>
            <person name="Chang J.L."/>
            <person name="Chapple C."/>
            <person name="Chatterji S."/>
            <person name="Chinwalla A."/>
            <person name="Civetta A."/>
            <person name="Clifton S.W."/>
            <person name="Comeron J.M."/>
            <person name="Costello J.C."/>
            <person name="Coyne J.A."/>
            <person name="Daub J."/>
            <person name="David R.G."/>
            <person name="Delcher A.L."/>
            <person name="Delehaunty K."/>
            <person name="Do C.B."/>
            <person name="Ebling H."/>
            <person name="Edwards K."/>
            <person name="Eickbush T."/>
            <person name="Evans J.D."/>
            <person name="Filipski A."/>
            <person name="Findeiss S."/>
            <person name="Freyhult E."/>
            <person name="Fulton L."/>
            <person name="Fulton R."/>
            <person name="Garcia A.C."/>
            <person name="Gardiner A."/>
            <person name="Garfield D.A."/>
            <person name="Garvin B.E."/>
            <person name="Gibson G."/>
            <person name="Gilbert D."/>
            <person name="Gnerre S."/>
            <person name="Godfrey J."/>
            <person name="Good R."/>
            <person name="Gotea V."/>
            <person name="Gravely B."/>
            <person name="Greenberg A.J."/>
            <person name="Griffiths-Jones S."/>
            <person name="Gross S."/>
            <person name="Guigo R."/>
            <person name="Gustafson E.A."/>
            <person name="Haerty W."/>
            <person name="Hahn M.W."/>
            <person name="Halligan D.L."/>
            <person name="Halpern A.L."/>
            <person name="Halter G.M."/>
            <person name="Han M.V."/>
            <person name="Heger A."/>
            <person name="Hillier L."/>
            <person name="Hinrichs A.S."/>
            <person name="Holmes I."/>
            <person name="Hoskins R.A."/>
            <person name="Hubisz M.J."/>
            <person name="Hultmark D."/>
            <person name="Huntley M.A."/>
            <person name="Jaffe D.B."/>
            <person name="Jagadeeshan S."/>
            <person name="Jeck W.R."/>
            <person name="Johnson J."/>
            <person name="Jones C.D."/>
            <person name="Jordan W.C."/>
            <person name="Karpen G.H."/>
            <person name="Kataoka E."/>
            <person name="Keightley P.D."/>
            <person name="Kheradpour P."/>
            <person name="Kirkness E.F."/>
            <person name="Koerich L.B."/>
            <person name="Kristiansen K."/>
            <person name="Kudrna D."/>
            <person name="Kulathinal R.J."/>
            <person name="Kumar S."/>
            <person name="Kwok R."/>
            <person name="Lander E."/>
            <person name="Langley C.H."/>
            <person name="Lapoint R."/>
            <person name="Lazzaro B.P."/>
            <person name="Lee S.J."/>
            <person name="Levesque L."/>
            <person name="Li R."/>
            <person name="Lin C.F."/>
            <person name="Lin M.F."/>
            <person name="Lindblad-Toh K."/>
            <person name="Llopart A."/>
            <person name="Long M."/>
            <person name="Low L."/>
            <person name="Lozovsky E."/>
            <person name="Lu J."/>
            <person name="Luo M."/>
            <person name="Machado C.A."/>
            <person name="Makalowski W."/>
            <person name="Marzo M."/>
            <person name="Matsuda M."/>
            <person name="Matzkin L."/>
            <person name="McAllister B."/>
            <person name="McBride C.S."/>
            <person name="McKernan B."/>
            <person name="McKernan K."/>
            <person name="Mendez-Lago M."/>
            <person name="Minx P."/>
            <person name="Mollenhauer M.U."/>
            <person name="Montooth K."/>
            <person name="Mount S.M."/>
            <person name="Mu X."/>
            <person name="Myers E."/>
            <person name="Negre B."/>
            <person name="Newfeld S."/>
            <person name="Nielsen R."/>
            <person name="Noor M.A."/>
            <person name="O'Grady P."/>
            <person name="Pachter L."/>
            <person name="Papaceit M."/>
            <person name="Parisi M.J."/>
            <person name="Parisi M."/>
            <person name="Parts L."/>
            <person name="Pedersen J.S."/>
            <person name="Pesole G."/>
            <person name="Phillippy A.M."/>
            <person name="Ponting C.P."/>
            <person name="Pop M."/>
            <person name="Porcelli D."/>
            <person name="Powell J.R."/>
            <person name="Prohaska S."/>
            <person name="Pruitt K."/>
            <person name="Puig M."/>
            <person name="Quesneville H."/>
            <person name="Ram K.R."/>
            <person name="Rand D."/>
            <person name="Rasmussen M.D."/>
            <person name="Reed L.K."/>
            <person name="Reenan R."/>
            <person name="Reily A."/>
            <person name="Remington K.A."/>
            <person name="Rieger T.T."/>
            <person name="Ritchie M.G."/>
            <person name="Robin C."/>
            <person name="Rogers Y.H."/>
            <person name="Rohde C."/>
            <person name="Rozas J."/>
            <person name="Rubenfield M.J."/>
            <person name="Ruiz A."/>
            <person name="Russo S."/>
            <person name="Salzberg S.L."/>
            <person name="Sanchez-Gracia A."/>
            <person name="Saranga D.J."/>
            <person name="Sato H."/>
            <person name="Schaeffer S.W."/>
            <person name="Schatz M.C."/>
            <person name="Schlenke T."/>
            <person name="Schwartz R."/>
            <person name="Segarra C."/>
            <person name="Singh R.S."/>
            <person name="Sirot L."/>
            <person name="Sirota M."/>
            <person name="Sisneros N.B."/>
            <person name="Smith C.D."/>
            <person name="Smith T.F."/>
            <person name="Spieth J."/>
            <person name="Stage D.E."/>
            <person name="Stark A."/>
            <person name="Stephan W."/>
            <person name="Strausberg R.L."/>
            <person name="Strempel S."/>
            <person name="Sturgill D."/>
            <person name="Sutton G."/>
            <person name="Sutton G.G."/>
            <person name="Tao W."/>
            <person name="Teichmann S."/>
            <person name="Tobari Y.N."/>
            <person name="Tomimura Y."/>
            <person name="Tsolas J.M."/>
            <person name="Valente V.L."/>
            <person name="Venter E."/>
            <person name="Venter J.C."/>
            <person name="Vicario S."/>
            <person name="Vieira F.G."/>
            <person name="Vilella A.J."/>
            <person name="Villasante A."/>
            <person name="Walenz B."/>
            <person name="Wang J."/>
            <person name="Wasserman M."/>
            <person name="Watts T."/>
            <person name="Wilson D."/>
            <person name="Wilson R.K."/>
            <person name="Wing R.A."/>
            <person name="Wolfner M.F."/>
            <person name="Wong A."/>
            <person name="Wong G.K."/>
            <person name="Wu C.I."/>
            <person name="Wu G."/>
            <person name="Yamamoto D."/>
            <person name="Yang H.P."/>
            <person name="Yang S.P."/>
            <person name="Yorke J.A."/>
            <person name="Yoshida K."/>
            <person name="Zdobnov E."/>
            <person name="Zhang P."/>
            <person name="Zhang Y."/>
            <person name="Zimin A.V."/>
            <person name="Baldwin J."/>
            <person name="Abdouelleil A."/>
            <person name="Abdulkadir J."/>
            <person name="Abebe A."/>
            <person name="Abera B."/>
            <person name="Abreu J."/>
            <person name="Acer S.C."/>
            <person name="Aftuck L."/>
            <person name="Alexander A."/>
            <person name="An P."/>
            <person name="Anderson E."/>
            <person name="Anderson S."/>
            <person name="Arachi H."/>
            <person name="Azer M."/>
            <person name="Bachantsang P."/>
            <person name="Barry A."/>
            <person name="Bayul T."/>
            <person name="Berlin A."/>
            <person name="Bessette D."/>
            <person name="Bloom T."/>
            <person name="Blye J."/>
            <person name="Boguslavskiy L."/>
            <person name="Bonnet C."/>
            <person name="Boukhgalter B."/>
            <person name="Bourzgui I."/>
            <person name="Brown A."/>
            <person name="Cahill P."/>
            <person name="Channer S."/>
            <person name="Cheshatsang Y."/>
            <person name="Chuda L."/>
            <person name="Citroen M."/>
            <person name="Collymore A."/>
            <person name="Cooke P."/>
            <person name="Costello M."/>
            <person name="D'Aco K."/>
            <person name="Daza R."/>
            <person name="De Haan G."/>
            <person name="DeGray S."/>
            <person name="DeMaso C."/>
            <person name="Dhargay N."/>
            <person name="Dooley K."/>
            <person name="Dooley E."/>
            <person name="Doricent M."/>
            <person name="Dorje P."/>
            <person name="Dorjee K."/>
            <person name="Dupes A."/>
            <person name="Elong R."/>
            <person name="Falk J."/>
            <person name="Farina A."/>
            <person name="Faro S."/>
            <person name="Ferguson D."/>
            <person name="Fisher S."/>
            <person name="Foley C.D."/>
            <person name="Franke A."/>
            <person name="Friedrich D."/>
            <person name="Gadbois L."/>
            <person name="Gearin G."/>
            <person name="Gearin C.R."/>
            <person name="Giannoukos G."/>
            <person name="Goode T."/>
            <person name="Graham J."/>
            <person name="Grandbois E."/>
            <person name="Grewal S."/>
            <person name="Gyaltsen K."/>
            <person name="Hafez N."/>
            <person name="Hagos B."/>
            <person name="Hall J."/>
            <person name="Henson C."/>
            <person name="Hollinger A."/>
            <person name="Honan T."/>
            <person name="Huard M.D."/>
            <person name="Hughes L."/>
            <person name="Hurhula B."/>
            <person name="Husby M.E."/>
            <person name="Kamat A."/>
            <person name="Kanga B."/>
            <person name="Kashin S."/>
            <person name="Khazanovich D."/>
            <person name="Kisner P."/>
            <person name="Lance K."/>
            <person name="Lara M."/>
            <person name="Lee W."/>
            <person name="Lennon N."/>
            <person name="Letendre F."/>
            <person name="LeVine R."/>
            <person name="Lipovsky A."/>
            <person name="Liu X."/>
            <person name="Liu J."/>
            <person name="Liu S."/>
            <person name="Lokyitsang T."/>
            <person name="Lokyitsang Y."/>
            <person name="Lubonja R."/>
            <person name="Lui A."/>
            <person name="MacDonald P."/>
            <person name="Magnisalis V."/>
            <person name="Maru K."/>
            <person name="Matthews C."/>
            <person name="McCusker W."/>
            <person name="McDonough S."/>
            <person name="Mehta T."/>
            <person name="Meldrim J."/>
            <person name="Meneus L."/>
            <person name="Mihai O."/>
            <person name="Mihalev A."/>
            <person name="Mihova T."/>
            <person name="Mittelman R."/>
            <person name="Mlenga V."/>
            <person name="Montmayeur A."/>
            <person name="Mulrain L."/>
            <person name="Navidi A."/>
            <person name="Naylor J."/>
            <person name="Negash T."/>
            <person name="Nguyen T."/>
            <person name="Nguyen N."/>
            <person name="Nicol R."/>
            <person name="Norbu C."/>
            <person name="Norbu N."/>
            <person name="Novod N."/>
            <person name="O'Neill B."/>
            <person name="Osman S."/>
            <person name="Markiewicz E."/>
            <person name="Oyono O.L."/>
            <person name="Patti C."/>
            <person name="Phunkhang P."/>
            <person name="Pierre F."/>
            <person name="Priest M."/>
            <person name="Raghuraman S."/>
            <person name="Rege F."/>
            <person name="Reyes R."/>
            <person name="Rise C."/>
            <person name="Rogov P."/>
            <person name="Ross K."/>
            <person name="Ryan E."/>
            <person name="Settipalli S."/>
            <person name="Shea T."/>
            <person name="Sherpa N."/>
            <person name="Shi L."/>
            <person name="Shih D."/>
            <person name="Sparrow T."/>
            <person name="Spaulding J."/>
            <person name="Stalker J."/>
            <person name="Stange-Thomann N."/>
            <person name="Stavropoulos S."/>
            <person name="Stone C."/>
            <person name="Strader C."/>
            <person name="Tesfaye S."/>
            <person name="Thomson T."/>
            <person name="Thoulutsang Y."/>
            <person name="Thoulutsang D."/>
            <person name="Topham K."/>
            <person name="Topping I."/>
            <person name="Tsamla T."/>
            <person name="Vassiliev H."/>
            <person name="Vo A."/>
            <person name="Wangchuk T."/>
            <person name="Wangdi T."/>
            <person name="Weiand M."/>
            <person name="Wilkinson J."/>
            <person name="Wilson A."/>
            <person name="Yadav S."/>
            <person name="Young G."/>
            <person name="Yu Q."/>
            <person name="Zembek L."/>
            <person name="Zhong D."/>
            <person name="Zimmer A."/>
            <person name="Zwirko Z."/>
            <person name="Jaffe D.B."/>
            <person name="Alvarez P."/>
            <person name="Brockman W."/>
            <person name="Butler J."/>
            <person name="Chin C."/>
            <person name="Gnerre S."/>
            <person name="Grabherr M."/>
            <person name="Kleber M."/>
            <person name="Mauceli E."/>
            <person name="MacCallum I."/>
        </authorList>
    </citation>
    <scope>NUCLEOTIDE SEQUENCE [LARGE SCALE GENOMIC DNA]</scope>
    <source>
        <strain evidence="3">white501</strain>
    </source>
</reference>
<accession>B4NTV6</accession>
<dbReference type="GO" id="GO:0006631">
    <property type="term" value="P:fatty acid metabolic process"/>
    <property type="evidence" value="ECO:0007669"/>
    <property type="project" value="TreeGrafter"/>
</dbReference>
<evidence type="ECO:0000313" key="3">
    <source>
        <dbReference type="Proteomes" id="UP000000304"/>
    </source>
</evidence>